<feature type="compositionally biased region" description="Basic residues" evidence="8">
    <location>
        <begin position="192"/>
        <end position="213"/>
    </location>
</feature>
<dbReference type="InterPro" id="IPR005037">
    <property type="entry name" value="PRP38"/>
</dbReference>
<keyword evidence="10" id="KW-1185">Reference proteome</keyword>
<protein>
    <recommendedName>
        <fullName evidence="7">Pre-mRNA-splicing factor 38</fullName>
    </recommendedName>
</protein>
<comment type="caution">
    <text evidence="9">The sequence shown here is derived from an EMBL/GenBank/DDBJ whole genome shotgun (WGS) entry which is preliminary data.</text>
</comment>
<dbReference type="GO" id="GO:0000398">
    <property type="term" value="P:mRNA splicing, via spliceosome"/>
    <property type="evidence" value="ECO:0007669"/>
    <property type="project" value="UniProtKB-UniRule"/>
</dbReference>
<sequence length="410" mass="44634">MQSAFTARIHNTWSKKLSAQEYMTRSTGRNPASVSQVTTRSPRSALSLQILILLSNLPAATVLDKAIELNCVGGQYGPGKPTEFMCLTLKLLQLQPDKQIVIEYIRNEDFKYLRALGAFYLRLVGTTMEVYQYLEPLLNDYRKLRRKSEGKHLYGYSFSLCPCFNHLLQKLTIQRARHFIGTTSIERPDSRRGHRPHGRVHRPASTRRARLRHNPTEDYEAVRARRRGRAAAEGNGRAAGRRAKTAGVAAGRGRGARLLDRGRGHGQGPGPGRGRYQGGGGLGPGRGRGRGRHQGGGRLDPGQGRGVMTATHGAHAAARETAIAAAGTGRRRPPEARDDGSTTVVTVAEAEAGAQLAVGVGIESRRYRGKGGIGAGAAIVGKGGLEWHYGRCGDVYIKGRCCLLVFWLEE</sequence>
<gene>
    <name evidence="9" type="ORF">BC938DRAFT_484101</name>
</gene>
<name>A0A433QAP8_9FUNG</name>
<dbReference type="PANTHER" id="PTHR23142">
    <property type="entry name" value="PRE-MRNA-SPLICING FACTOR 38A-RELATED"/>
    <property type="match status" value="1"/>
</dbReference>
<comment type="subcellular location">
    <subcellularLocation>
        <location evidence="1 7">Nucleus</location>
    </subcellularLocation>
</comment>
<accession>A0A433QAP8</accession>
<organism evidence="9 10">
    <name type="scientific">Jimgerdemannia flammicorona</name>
    <dbReference type="NCBI Taxonomy" id="994334"/>
    <lineage>
        <taxon>Eukaryota</taxon>
        <taxon>Fungi</taxon>
        <taxon>Fungi incertae sedis</taxon>
        <taxon>Mucoromycota</taxon>
        <taxon>Mucoromycotina</taxon>
        <taxon>Endogonomycetes</taxon>
        <taxon>Endogonales</taxon>
        <taxon>Endogonaceae</taxon>
        <taxon>Jimgerdemannia</taxon>
    </lineage>
</organism>
<evidence type="ECO:0000256" key="1">
    <source>
        <dbReference type="ARBA" id="ARBA00004123"/>
    </source>
</evidence>
<keyword evidence="4 7" id="KW-0747">Spliceosome</keyword>
<evidence type="ECO:0000313" key="10">
    <source>
        <dbReference type="Proteomes" id="UP000274822"/>
    </source>
</evidence>
<evidence type="ECO:0000256" key="3">
    <source>
        <dbReference type="ARBA" id="ARBA00022664"/>
    </source>
</evidence>
<keyword evidence="3 7" id="KW-0507">mRNA processing</keyword>
<comment type="function">
    <text evidence="7">Required for pre-mRNA splicing.</text>
</comment>
<evidence type="ECO:0000256" key="8">
    <source>
        <dbReference type="SAM" id="MobiDB-lite"/>
    </source>
</evidence>
<comment type="similarity">
    <text evidence="2 7">Belongs to the PRP38 family.</text>
</comment>
<dbReference type="GO" id="GO:0005681">
    <property type="term" value="C:spliceosomal complex"/>
    <property type="evidence" value="ECO:0007669"/>
    <property type="project" value="UniProtKB-KW"/>
</dbReference>
<evidence type="ECO:0000256" key="2">
    <source>
        <dbReference type="ARBA" id="ARBA00006164"/>
    </source>
</evidence>
<evidence type="ECO:0000256" key="6">
    <source>
        <dbReference type="ARBA" id="ARBA00023242"/>
    </source>
</evidence>
<dbReference type="Pfam" id="PF03371">
    <property type="entry name" value="PRP38"/>
    <property type="match status" value="1"/>
</dbReference>
<reference evidence="9 10" key="1">
    <citation type="journal article" date="2018" name="New Phytol.">
        <title>Phylogenomics of Endogonaceae and evolution of mycorrhizas within Mucoromycota.</title>
        <authorList>
            <person name="Chang Y."/>
            <person name="Desiro A."/>
            <person name="Na H."/>
            <person name="Sandor L."/>
            <person name="Lipzen A."/>
            <person name="Clum A."/>
            <person name="Barry K."/>
            <person name="Grigoriev I.V."/>
            <person name="Martin F.M."/>
            <person name="Stajich J.E."/>
            <person name="Smith M.E."/>
            <person name="Bonito G."/>
            <person name="Spatafora J.W."/>
        </authorList>
    </citation>
    <scope>NUCLEOTIDE SEQUENCE [LARGE SCALE GENOMIC DNA]</scope>
    <source>
        <strain evidence="9 10">AD002</strain>
    </source>
</reference>
<proteinExistence type="inferred from homology"/>
<keyword evidence="6 7" id="KW-0539">Nucleus</keyword>
<evidence type="ECO:0000313" key="9">
    <source>
        <dbReference type="EMBL" id="RUS26799.1"/>
    </source>
</evidence>
<feature type="compositionally biased region" description="Gly residues" evidence="8">
    <location>
        <begin position="296"/>
        <end position="305"/>
    </location>
</feature>
<keyword evidence="5 7" id="KW-0508">mRNA splicing</keyword>
<evidence type="ECO:0000256" key="5">
    <source>
        <dbReference type="ARBA" id="ARBA00023187"/>
    </source>
</evidence>
<feature type="compositionally biased region" description="Basic and acidic residues" evidence="8">
    <location>
        <begin position="214"/>
        <end position="223"/>
    </location>
</feature>
<feature type="region of interest" description="Disordered" evidence="8">
    <location>
        <begin position="186"/>
        <end position="316"/>
    </location>
</feature>
<dbReference type="EMBL" id="RBNJ01009649">
    <property type="protein sequence ID" value="RUS26799.1"/>
    <property type="molecule type" value="Genomic_DNA"/>
</dbReference>
<dbReference type="Proteomes" id="UP000274822">
    <property type="component" value="Unassembled WGS sequence"/>
</dbReference>
<feature type="compositionally biased region" description="Gly residues" evidence="8">
    <location>
        <begin position="265"/>
        <end position="286"/>
    </location>
</feature>
<dbReference type="AlphaFoldDB" id="A0A433QAP8"/>
<evidence type="ECO:0000256" key="7">
    <source>
        <dbReference type="RuleBase" id="RU367025"/>
    </source>
</evidence>
<evidence type="ECO:0000256" key="4">
    <source>
        <dbReference type="ARBA" id="ARBA00022728"/>
    </source>
</evidence>